<reference evidence="13" key="1">
    <citation type="journal article" date="2023" name="G3 (Bethesda)">
        <title>A reference genome for the long-term kleptoplast-retaining sea slug Elysia crispata morphotype clarki.</title>
        <authorList>
            <person name="Eastman K.E."/>
            <person name="Pendleton A.L."/>
            <person name="Shaikh M.A."/>
            <person name="Suttiyut T."/>
            <person name="Ogas R."/>
            <person name="Tomko P."/>
            <person name="Gavelis G."/>
            <person name="Widhalm J.R."/>
            <person name="Wisecaver J.H."/>
        </authorList>
    </citation>
    <scope>NUCLEOTIDE SEQUENCE</scope>
    <source>
        <strain evidence="13">ECLA1</strain>
    </source>
</reference>
<keyword evidence="3" id="KW-1003">Cell membrane</keyword>
<dbReference type="PRINTS" id="PR01012">
    <property type="entry name" value="NRPEPTIDEYR"/>
</dbReference>
<comment type="caution">
    <text evidence="13">The sequence shown here is derived from an EMBL/GenBank/DDBJ whole genome shotgun (WGS) entry which is preliminary data.</text>
</comment>
<dbReference type="Proteomes" id="UP001283361">
    <property type="component" value="Unassembled WGS sequence"/>
</dbReference>
<feature type="region of interest" description="Disordered" evidence="10">
    <location>
        <begin position="356"/>
        <end position="398"/>
    </location>
</feature>
<dbReference type="GO" id="GO:0004983">
    <property type="term" value="F:neuropeptide Y receptor activity"/>
    <property type="evidence" value="ECO:0007669"/>
    <property type="project" value="InterPro"/>
</dbReference>
<evidence type="ECO:0000259" key="12">
    <source>
        <dbReference type="PROSITE" id="PS50262"/>
    </source>
</evidence>
<dbReference type="GO" id="GO:0005886">
    <property type="term" value="C:plasma membrane"/>
    <property type="evidence" value="ECO:0007669"/>
    <property type="project" value="UniProtKB-SubCell"/>
</dbReference>
<keyword evidence="14" id="KW-1185">Reference proteome</keyword>
<sequence>MAASPAINESTIVNSSQLLATSSNSTLCTATATSACNNTSSAPSVDAFGGAHIRGPAAYLELMAFLLIDVVAVIGNGFVLSVVVFFKDMRTVANYFIVSLSVADLLVSILVMPILTVTRWRKVWPLSDSLCDFQAIINHVCMFASLFSLAAIAVNRFVITRRPGRYSGLFSEHLSVLYISITWFFSLLYALLPAFGWGEFKFDKKRLNCIYSREAAPSYSLFFGSCCVLLPQVICAICYVMILVTFVQSRTALQQLTDVSVIGNSAASEAKLTKNLFVVWIAFFLCWLPITALLFIDPKGELDDRVYTAAIWLMLANSCVNPIIYGVQNKNFRAGYLKVIAKTSWVKACNRSKITPAPPLTRQGSSRTTQGSSRSHQSSSRSFQESLRSEPSSTMSRGHGYILNARPHLLELPTKTNVRGRQI</sequence>
<feature type="transmembrane region" description="Helical" evidence="11">
    <location>
        <begin position="62"/>
        <end position="86"/>
    </location>
</feature>
<dbReference type="PRINTS" id="PR00237">
    <property type="entry name" value="GPCRRHODOPSN"/>
</dbReference>
<comment type="similarity">
    <text evidence="2">Belongs to the G-protein coupled receptor 1 family.</text>
</comment>
<dbReference type="EMBL" id="JAWDGP010007412">
    <property type="protein sequence ID" value="KAK3719760.1"/>
    <property type="molecule type" value="Genomic_DNA"/>
</dbReference>
<evidence type="ECO:0000256" key="5">
    <source>
        <dbReference type="ARBA" id="ARBA00022989"/>
    </source>
</evidence>
<dbReference type="Pfam" id="PF00001">
    <property type="entry name" value="7tm_1"/>
    <property type="match status" value="1"/>
</dbReference>
<organism evidence="13 14">
    <name type="scientific">Elysia crispata</name>
    <name type="common">lettuce slug</name>
    <dbReference type="NCBI Taxonomy" id="231223"/>
    <lineage>
        <taxon>Eukaryota</taxon>
        <taxon>Metazoa</taxon>
        <taxon>Spiralia</taxon>
        <taxon>Lophotrochozoa</taxon>
        <taxon>Mollusca</taxon>
        <taxon>Gastropoda</taxon>
        <taxon>Heterobranchia</taxon>
        <taxon>Euthyneura</taxon>
        <taxon>Panpulmonata</taxon>
        <taxon>Sacoglossa</taxon>
        <taxon>Placobranchoidea</taxon>
        <taxon>Plakobranchidae</taxon>
        <taxon>Elysia</taxon>
    </lineage>
</organism>
<feature type="transmembrane region" description="Helical" evidence="11">
    <location>
        <begin position="221"/>
        <end position="247"/>
    </location>
</feature>
<keyword evidence="9" id="KW-0807">Transducer</keyword>
<dbReference type="PANTHER" id="PTHR22752">
    <property type="entry name" value="G PROTEIN-COUPLED RECEPTOR"/>
    <property type="match status" value="1"/>
</dbReference>
<feature type="transmembrane region" description="Helical" evidence="11">
    <location>
        <begin position="308"/>
        <end position="327"/>
    </location>
</feature>
<evidence type="ECO:0000256" key="2">
    <source>
        <dbReference type="ARBA" id="ARBA00010663"/>
    </source>
</evidence>
<keyword evidence="5 11" id="KW-1133">Transmembrane helix</keyword>
<evidence type="ECO:0000313" key="14">
    <source>
        <dbReference type="Proteomes" id="UP001283361"/>
    </source>
</evidence>
<feature type="transmembrane region" description="Helical" evidence="11">
    <location>
        <begin position="276"/>
        <end position="296"/>
    </location>
</feature>
<protein>
    <recommendedName>
        <fullName evidence="12">G-protein coupled receptors family 1 profile domain-containing protein</fullName>
    </recommendedName>
</protein>
<keyword evidence="8" id="KW-0675">Receptor</keyword>
<feature type="transmembrane region" description="Helical" evidence="11">
    <location>
        <begin position="135"/>
        <end position="154"/>
    </location>
</feature>
<dbReference type="AlphaFoldDB" id="A0AAE0XWD8"/>
<feature type="domain" description="G-protein coupled receptors family 1 profile" evidence="12">
    <location>
        <begin position="75"/>
        <end position="325"/>
    </location>
</feature>
<keyword evidence="4 11" id="KW-0812">Transmembrane</keyword>
<dbReference type="CDD" id="cd00637">
    <property type="entry name" value="7tm_classA_rhodopsin-like"/>
    <property type="match status" value="1"/>
</dbReference>
<dbReference type="SMART" id="SM01381">
    <property type="entry name" value="7TM_GPCR_Srsx"/>
    <property type="match status" value="1"/>
</dbReference>
<evidence type="ECO:0000256" key="10">
    <source>
        <dbReference type="SAM" id="MobiDB-lite"/>
    </source>
</evidence>
<dbReference type="InterPro" id="IPR000611">
    <property type="entry name" value="NPY_rcpt"/>
</dbReference>
<evidence type="ECO:0000313" key="13">
    <source>
        <dbReference type="EMBL" id="KAK3719760.1"/>
    </source>
</evidence>
<accession>A0AAE0XWD8</accession>
<evidence type="ECO:0000256" key="7">
    <source>
        <dbReference type="ARBA" id="ARBA00023136"/>
    </source>
</evidence>
<dbReference type="InterPro" id="IPR017452">
    <property type="entry name" value="GPCR_Rhodpsn_7TM"/>
</dbReference>
<feature type="compositionally biased region" description="Low complexity" evidence="10">
    <location>
        <begin position="361"/>
        <end position="386"/>
    </location>
</feature>
<keyword evidence="7 11" id="KW-0472">Membrane</keyword>
<evidence type="ECO:0000256" key="4">
    <source>
        <dbReference type="ARBA" id="ARBA00022692"/>
    </source>
</evidence>
<proteinExistence type="inferred from homology"/>
<dbReference type="SUPFAM" id="SSF81321">
    <property type="entry name" value="Family A G protein-coupled receptor-like"/>
    <property type="match status" value="1"/>
</dbReference>
<evidence type="ECO:0000256" key="3">
    <source>
        <dbReference type="ARBA" id="ARBA00022475"/>
    </source>
</evidence>
<dbReference type="InterPro" id="IPR000276">
    <property type="entry name" value="GPCR_Rhodpsn"/>
</dbReference>
<feature type="transmembrane region" description="Helical" evidence="11">
    <location>
        <begin position="93"/>
        <end position="115"/>
    </location>
</feature>
<evidence type="ECO:0000256" key="11">
    <source>
        <dbReference type="SAM" id="Phobius"/>
    </source>
</evidence>
<evidence type="ECO:0000256" key="6">
    <source>
        <dbReference type="ARBA" id="ARBA00023040"/>
    </source>
</evidence>
<dbReference type="Gene3D" id="1.20.1070.10">
    <property type="entry name" value="Rhodopsin 7-helix transmembrane proteins"/>
    <property type="match status" value="1"/>
</dbReference>
<dbReference type="PROSITE" id="PS50262">
    <property type="entry name" value="G_PROTEIN_RECEP_F1_2"/>
    <property type="match status" value="1"/>
</dbReference>
<keyword evidence="6" id="KW-0297">G-protein coupled receptor</keyword>
<name>A0AAE0XWD8_9GAST</name>
<evidence type="ECO:0000256" key="1">
    <source>
        <dbReference type="ARBA" id="ARBA00004651"/>
    </source>
</evidence>
<comment type="subcellular location">
    <subcellularLocation>
        <location evidence="1">Cell membrane</location>
        <topology evidence="1">Multi-pass membrane protein</topology>
    </subcellularLocation>
</comment>
<gene>
    <name evidence="13" type="ORF">RRG08_040063</name>
</gene>
<feature type="transmembrane region" description="Helical" evidence="11">
    <location>
        <begin position="175"/>
        <end position="197"/>
    </location>
</feature>
<evidence type="ECO:0000256" key="9">
    <source>
        <dbReference type="ARBA" id="ARBA00023224"/>
    </source>
</evidence>
<evidence type="ECO:0000256" key="8">
    <source>
        <dbReference type="ARBA" id="ARBA00023170"/>
    </source>
</evidence>